<comment type="caution">
    <text evidence="5">The sequence shown here is derived from an EMBL/GenBank/DDBJ whole genome shotgun (WGS) entry which is preliminary data.</text>
</comment>
<dbReference type="PANTHER" id="PTHR24369">
    <property type="entry name" value="ANTIGEN BSP, PUTATIVE-RELATED"/>
    <property type="match status" value="1"/>
</dbReference>
<dbReference type="Pfam" id="PF00560">
    <property type="entry name" value="LRR_1"/>
    <property type="match status" value="1"/>
</dbReference>
<dbReference type="SMART" id="SM00369">
    <property type="entry name" value="LRR_TYP"/>
    <property type="match status" value="8"/>
</dbReference>
<evidence type="ECO:0000256" key="3">
    <source>
        <dbReference type="ARBA" id="ARBA00022737"/>
    </source>
</evidence>
<reference evidence="5" key="1">
    <citation type="submission" date="2021-02" db="EMBL/GenBank/DDBJ databases">
        <authorList>
            <person name="Nowell W R."/>
        </authorList>
    </citation>
    <scope>NUCLEOTIDE SEQUENCE</scope>
    <source>
        <strain evidence="5">Ploen Becks lab</strain>
    </source>
</reference>
<dbReference type="GO" id="GO:0005886">
    <property type="term" value="C:plasma membrane"/>
    <property type="evidence" value="ECO:0007669"/>
    <property type="project" value="UniProtKB-SubCell"/>
</dbReference>
<dbReference type="SUPFAM" id="SSF52058">
    <property type="entry name" value="L domain-like"/>
    <property type="match status" value="2"/>
</dbReference>
<dbReference type="InterPro" id="IPR001611">
    <property type="entry name" value="Leu-rich_rpt"/>
</dbReference>
<evidence type="ECO:0000256" key="1">
    <source>
        <dbReference type="ARBA" id="ARBA00022614"/>
    </source>
</evidence>
<dbReference type="OrthoDB" id="694479at2759"/>
<dbReference type="GO" id="GO:0042995">
    <property type="term" value="C:cell projection"/>
    <property type="evidence" value="ECO:0007669"/>
    <property type="project" value="UniProtKB-SubCell"/>
</dbReference>
<keyword evidence="6" id="KW-1185">Reference proteome</keyword>
<keyword evidence="3" id="KW-0677">Repeat</keyword>
<dbReference type="InterPro" id="IPR003591">
    <property type="entry name" value="Leu-rich_rpt_typical-subtyp"/>
</dbReference>
<dbReference type="Gene3D" id="3.80.10.10">
    <property type="entry name" value="Ribonuclease Inhibitor"/>
    <property type="match status" value="2"/>
</dbReference>
<accession>A0A813YAC2</accession>
<gene>
    <name evidence="5" type="ORF">OXX778_LOCUS10432</name>
</gene>
<dbReference type="InterPro" id="IPR050541">
    <property type="entry name" value="LRR_TM_domain-containing"/>
</dbReference>
<dbReference type="SMART" id="SM00365">
    <property type="entry name" value="LRR_SD22"/>
    <property type="match status" value="6"/>
</dbReference>
<evidence type="ECO:0000256" key="4">
    <source>
        <dbReference type="ARBA" id="ARBA00023180"/>
    </source>
</evidence>
<dbReference type="AlphaFoldDB" id="A0A813YAC2"/>
<dbReference type="GO" id="GO:0045121">
    <property type="term" value="C:membrane raft"/>
    <property type="evidence" value="ECO:0007669"/>
    <property type="project" value="UniProtKB-SubCell"/>
</dbReference>
<evidence type="ECO:0000313" key="6">
    <source>
        <dbReference type="Proteomes" id="UP000663879"/>
    </source>
</evidence>
<evidence type="ECO:0000313" key="5">
    <source>
        <dbReference type="EMBL" id="CAF0881378.1"/>
    </source>
</evidence>
<keyword evidence="4" id="KW-0325">Glycoprotein</keyword>
<dbReference type="Proteomes" id="UP000663879">
    <property type="component" value="Unassembled WGS sequence"/>
</dbReference>
<dbReference type="Pfam" id="PF13855">
    <property type="entry name" value="LRR_8"/>
    <property type="match status" value="3"/>
</dbReference>
<dbReference type="GO" id="GO:0098552">
    <property type="term" value="C:side of membrane"/>
    <property type="evidence" value="ECO:0007669"/>
    <property type="project" value="UniProtKB-KW"/>
</dbReference>
<dbReference type="InterPro" id="IPR032675">
    <property type="entry name" value="LRR_dom_sf"/>
</dbReference>
<dbReference type="PANTHER" id="PTHR24369:SF196">
    <property type="entry name" value="RETICULON 4 RECEPTOR LIKE 1"/>
    <property type="match status" value="1"/>
</dbReference>
<keyword evidence="2" id="KW-0732">Signal</keyword>
<keyword evidence="1" id="KW-0433">Leucine-rich repeat</keyword>
<dbReference type="PROSITE" id="PS51450">
    <property type="entry name" value="LRR"/>
    <property type="match status" value="3"/>
</dbReference>
<evidence type="ECO:0000256" key="2">
    <source>
        <dbReference type="ARBA" id="ARBA00022729"/>
    </source>
</evidence>
<name>A0A813YAC2_9BILA</name>
<sequence length="504" mass="58496">MKILKDVMFFIVPLIFGQYVRTIEWFTKIKINSDNGNEIIYDKTIIIHEFFTQSKLKCWQKCLSFFSSCQFIQFNANEKCKIYSAINKSFLNTNENIYLREKKLPRVHFINGSFLDQKQLNNNFTNLTIDLFQSGLSLIVPYAFQNCQNILTLNVSSNNLTRIYSKSFYGMSKIKFLFMASNQISELESNIFQDVRFLYYLSLRNNLIKNLDDNLFDYSHELVIIRLELSLIECLHKGIFKNLIKLRYLYLSNNRLKVLEPWFGSLESLEFLDFSSNQISEIQNDTFKSMKKLKTLSIFSNQLSEINSHTFKGAHNLEILTIYANKIQGIYNNFSKDFKNLTQLSLSQNNLSLVEPGFLNGLVKLEILRLFDCNLKLIELSSLVNLKILSLAHNKITYFSEDLSLLTELYLNNNPLNNLSNPLISSQNSSLQTLDISNCVLINIDFEVLRNLSNLEILRISGNPITLNNQTFIGFKRLQTVFVNSVDVTRLNSSFPNIRFIQVG</sequence>
<dbReference type="GO" id="GO:0043204">
    <property type="term" value="C:perikaryon"/>
    <property type="evidence" value="ECO:0007669"/>
    <property type="project" value="UniProtKB-SubCell"/>
</dbReference>
<dbReference type="EMBL" id="CAJNOC010001652">
    <property type="protein sequence ID" value="CAF0881378.1"/>
    <property type="molecule type" value="Genomic_DNA"/>
</dbReference>
<organism evidence="5 6">
    <name type="scientific">Brachionus calyciflorus</name>
    <dbReference type="NCBI Taxonomy" id="104777"/>
    <lineage>
        <taxon>Eukaryota</taxon>
        <taxon>Metazoa</taxon>
        <taxon>Spiralia</taxon>
        <taxon>Gnathifera</taxon>
        <taxon>Rotifera</taxon>
        <taxon>Eurotatoria</taxon>
        <taxon>Monogononta</taxon>
        <taxon>Pseudotrocha</taxon>
        <taxon>Ploima</taxon>
        <taxon>Brachionidae</taxon>
        <taxon>Brachionus</taxon>
    </lineage>
</organism>
<proteinExistence type="predicted"/>
<protein>
    <submittedName>
        <fullName evidence="5">Uncharacterized protein</fullName>
    </submittedName>
</protein>